<evidence type="ECO:0000313" key="1">
    <source>
        <dbReference type="EMBL" id="KAH7959615.1"/>
    </source>
</evidence>
<gene>
    <name evidence="1" type="ORF">HPB49_012470</name>
</gene>
<protein>
    <submittedName>
        <fullName evidence="1">Uncharacterized protein</fullName>
    </submittedName>
</protein>
<proteinExistence type="predicted"/>
<sequence>MTTTAAVGPLLLATVWTSLWTPTEAQCTPDLRRKRPTHTLCKPPNNLCTIYEAGVNAAQQALIVNRHNKHRSEVAQGRLRGFSPAADMQELIWDDEIAQVAQAHADLCTPANGKLDHDDHGDRFTSRFQTTGQNLAWDGQTFPVGVPNWTNAIDEWYIEHMFYPPGYVSQYPGVAATSQATGHFTQAIWAKTRYIGCGYAYYTVVGARLPHMRKYTCNYAPSGNYKRRPVYQEGATCSACPPPTHCRQVTGLCGDQAPAQNPGSQPSPPNSPDMSSPSEPAAETMMWPYVTLVVSLAVVVSLLAGLVFGWRIITRTDYLTGSAAPPAAE</sequence>
<organism evidence="1 2">
    <name type="scientific">Dermacentor silvarum</name>
    <name type="common">Tick</name>
    <dbReference type="NCBI Taxonomy" id="543639"/>
    <lineage>
        <taxon>Eukaryota</taxon>
        <taxon>Metazoa</taxon>
        <taxon>Ecdysozoa</taxon>
        <taxon>Arthropoda</taxon>
        <taxon>Chelicerata</taxon>
        <taxon>Arachnida</taxon>
        <taxon>Acari</taxon>
        <taxon>Parasitiformes</taxon>
        <taxon>Ixodida</taxon>
        <taxon>Ixodoidea</taxon>
        <taxon>Ixodidae</taxon>
        <taxon>Rhipicephalinae</taxon>
        <taxon>Dermacentor</taxon>
    </lineage>
</organism>
<comment type="caution">
    <text evidence="1">The sequence shown here is derived from an EMBL/GenBank/DDBJ whole genome shotgun (WGS) entry which is preliminary data.</text>
</comment>
<dbReference type="EMBL" id="CM023472">
    <property type="protein sequence ID" value="KAH7959615.1"/>
    <property type="molecule type" value="Genomic_DNA"/>
</dbReference>
<keyword evidence="2" id="KW-1185">Reference proteome</keyword>
<name>A0ACB8D5G7_DERSI</name>
<reference evidence="1" key="1">
    <citation type="submission" date="2020-05" db="EMBL/GenBank/DDBJ databases">
        <title>Large-scale comparative analyses of tick genomes elucidate their genetic diversity and vector capacities.</title>
        <authorList>
            <person name="Jia N."/>
            <person name="Wang J."/>
            <person name="Shi W."/>
            <person name="Du L."/>
            <person name="Sun Y."/>
            <person name="Zhan W."/>
            <person name="Jiang J."/>
            <person name="Wang Q."/>
            <person name="Zhang B."/>
            <person name="Ji P."/>
            <person name="Sakyi L.B."/>
            <person name="Cui X."/>
            <person name="Yuan T."/>
            <person name="Jiang B."/>
            <person name="Yang W."/>
            <person name="Lam T.T.-Y."/>
            <person name="Chang Q."/>
            <person name="Ding S."/>
            <person name="Wang X."/>
            <person name="Zhu J."/>
            <person name="Ruan X."/>
            <person name="Zhao L."/>
            <person name="Wei J."/>
            <person name="Que T."/>
            <person name="Du C."/>
            <person name="Cheng J."/>
            <person name="Dai P."/>
            <person name="Han X."/>
            <person name="Huang E."/>
            <person name="Gao Y."/>
            <person name="Liu J."/>
            <person name="Shao H."/>
            <person name="Ye R."/>
            <person name="Li L."/>
            <person name="Wei W."/>
            <person name="Wang X."/>
            <person name="Wang C."/>
            <person name="Yang T."/>
            <person name="Huo Q."/>
            <person name="Li W."/>
            <person name="Guo W."/>
            <person name="Chen H."/>
            <person name="Zhou L."/>
            <person name="Ni X."/>
            <person name="Tian J."/>
            <person name="Zhou Y."/>
            <person name="Sheng Y."/>
            <person name="Liu T."/>
            <person name="Pan Y."/>
            <person name="Xia L."/>
            <person name="Li J."/>
            <person name="Zhao F."/>
            <person name="Cao W."/>
        </authorList>
    </citation>
    <scope>NUCLEOTIDE SEQUENCE</scope>
    <source>
        <strain evidence="1">Dsil-2018</strain>
    </source>
</reference>
<evidence type="ECO:0000313" key="2">
    <source>
        <dbReference type="Proteomes" id="UP000821865"/>
    </source>
</evidence>
<dbReference type="Proteomes" id="UP000821865">
    <property type="component" value="Chromosome 3"/>
</dbReference>
<accession>A0ACB8D5G7</accession>